<dbReference type="PANTHER" id="PTHR28156:SF1">
    <property type="entry name" value="FAS1 DOMAIN-CONTAINING PROTEIN YDR262W"/>
    <property type="match status" value="1"/>
</dbReference>
<evidence type="ECO:0000256" key="2">
    <source>
        <dbReference type="SAM" id="MobiDB-lite"/>
    </source>
</evidence>
<evidence type="ECO:0008006" key="5">
    <source>
        <dbReference type="Google" id="ProtNLM"/>
    </source>
</evidence>
<dbReference type="AlphaFoldDB" id="A0A0J1B8J9"/>
<evidence type="ECO:0000313" key="3">
    <source>
        <dbReference type="EMBL" id="KLT44109.1"/>
    </source>
</evidence>
<dbReference type="STRING" id="879819.A0A0J1B8J9"/>
<organism evidence="3 4">
    <name type="scientific">Cutaneotrichosporon oleaginosum</name>
    <dbReference type="NCBI Taxonomy" id="879819"/>
    <lineage>
        <taxon>Eukaryota</taxon>
        <taxon>Fungi</taxon>
        <taxon>Dikarya</taxon>
        <taxon>Basidiomycota</taxon>
        <taxon>Agaricomycotina</taxon>
        <taxon>Tremellomycetes</taxon>
        <taxon>Trichosporonales</taxon>
        <taxon>Trichosporonaceae</taxon>
        <taxon>Cutaneotrichosporon</taxon>
    </lineage>
</organism>
<dbReference type="InterPro" id="IPR040200">
    <property type="entry name" value="Mug57-like"/>
</dbReference>
<dbReference type="Gene3D" id="2.30.180.10">
    <property type="entry name" value="FAS1 domain"/>
    <property type="match status" value="1"/>
</dbReference>
<name>A0A0J1B8J9_9TREE</name>
<accession>A0A0J1B8J9</accession>
<keyword evidence="1" id="KW-0732">Signal</keyword>
<dbReference type="RefSeq" id="XP_018280600.1">
    <property type="nucleotide sequence ID" value="XM_018422537.1"/>
</dbReference>
<protein>
    <recommendedName>
        <fullName evidence="5">FAS1 domain-containing protein</fullName>
    </recommendedName>
</protein>
<dbReference type="SUPFAM" id="SSF82153">
    <property type="entry name" value="FAS1 domain"/>
    <property type="match status" value="1"/>
</dbReference>
<reference evidence="3 4" key="1">
    <citation type="submission" date="2015-03" db="EMBL/GenBank/DDBJ databases">
        <title>Genomics and transcriptomics of the oil-accumulating basidiomycete yeast T. oleaginosus allow insights into substrate utilization and the diverse evolutionary trajectories of mating systems in fungi.</title>
        <authorList>
            <consortium name="DOE Joint Genome Institute"/>
            <person name="Kourist R."/>
            <person name="Kracht O."/>
            <person name="Bracharz F."/>
            <person name="Lipzen A."/>
            <person name="Nolan M."/>
            <person name="Ohm R."/>
            <person name="Grigoriev I."/>
            <person name="Sun S."/>
            <person name="Heitman J."/>
            <person name="Bruck T."/>
            <person name="Nowrousian M."/>
        </authorList>
    </citation>
    <scope>NUCLEOTIDE SEQUENCE [LARGE SCALE GENOMIC DNA]</scope>
    <source>
        <strain evidence="3 4">IBC0246</strain>
    </source>
</reference>
<dbReference type="EMBL" id="KQ087189">
    <property type="protein sequence ID" value="KLT44109.1"/>
    <property type="molecule type" value="Genomic_DNA"/>
</dbReference>
<gene>
    <name evidence="3" type="ORF">CC85DRAFT_283886</name>
</gene>
<dbReference type="InterPro" id="IPR036378">
    <property type="entry name" value="FAS1_dom_sf"/>
</dbReference>
<sequence>MALPHKPHNNPSGGTSDEDAQHNVEAFLSAHIVAADIEIGKEAETLGGAKVTVQKDGDGMRVVPGDAKVVGVKAASNGMIYYLDGIVKY</sequence>
<evidence type="ECO:0000256" key="1">
    <source>
        <dbReference type="ARBA" id="ARBA00022729"/>
    </source>
</evidence>
<evidence type="ECO:0000313" key="4">
    <source>
        <dbReference type="Proteomes" id="UP000053611"/>
    </source>
</evidence>
<dbReference type="Proteomes" id="UP000053611">
    <property type="component" value="Unassembled WGS sequence"/>
</dbReference>
<keyword evidence="4" id="KW-1185">Reference proteome</keyword>
<dbReference type="GeneID" id="28983140"/>
<feature type="region of interest" description="Disordered" evidence="2">
    <location>
        <begin position="1"/>
        <end position="21"/>
    </location>
</feature>
<proteinExistence type="predicted"/>
<dbReference type="PANTHER" id="PTHR28156">
    <property type="entry name" value="FAS1 DOMAIN-CONTAINING PROTEIN YDR262W"/>
    <property type="match status" value="1"/>
</dbReference>